<proteinExistence type="predicted"/>
<keyword evidence="3" id="KW-1185">Reference proteome</keyword>
<evidence type="ECO:0000313" key="2">
    <source>
        <dbReference type="EMBL" id="KIM47730.1"/>
    </source>
</evidence>
<dbReference type="Proteomes" id="UP000053424">
    <property type="component" value="Unassembled WGS sequence"/>
</dbReference>
<sequence length="118" mass="12787">MTLNPTPNELDPVNKELLVSSEDDLLELEPDLTQMSLLFTENPDLLGGEDVAELLERLNNSDDIAQSMEDKLDVVLKNLDNILAVLDKGGAPQNGEDIDEGLKGDKGGSSKEDSKPEP</sequence>
<organism evidence="2 3">
    <name type="scientific">Hebeloma cylindrosporum</name>
    <dbReference type="NCBI Taxonomy" id="76867"/>
    <lineage>
        <taxon>Eukaryota</taxon>
        <taxon>Fungi</taxon>
        <taxon>Dikarya</taxon>
        <taxon>Basidiomycota</taxon>
        <taxon>Agaricomycotina</taxon>
        <taxon>Agaricomycetes</taxon>
        <taxon>Agaricomycetidae</taxon>
        <taxon>Agaricales</taxon>
        <taxon>Agaricineae</taxon>
        <taxon>Hymenogastraceae</taxon>
        <taxon>Hebeloma</taxon>
    </lineage>
</organism>
<gene>
    <name evidence="2" type="ORF">M413DRAFT_22340</name>
</gene>
<accession>A0A0C3CG53</accession>
<name>A0A0C3CG53_HEBCY</name>
<dbReference type="EMBL" id="KN831769">
    <property type="protein sequence ID" value="KIM47730.1"/>
    <property type="molecule type" value="Genomic_DNA"/>
</dbReference>
<dbReference type="AlphaFoldDB" id="A0A0C3CG53"/>
<evidence type="ECO:0000313" key="3">
    <source>
        <dbReference type="Proteomes" id="UP000053424"/>
    </source>
</evidence>
<feature type="region of interest" description="Disordered" evidence="1">
    <location>
        <begin position="87"/>
        <end position="118"/>
    </location>
</feature>
<reference evidence="3" key="2">
    <citation type="submission" date="2015-01" db="EMBL/GenBank/DDBJ databases">
        <title>Evolutionary Origins and Diversification of the Mycorrhizal Mutualists.</title>
        <authorList>
            <consortium name="DOE Joint Genome Institute"/>
            <consortium name="Mycorrhizal Genomics Consortium"/>
            <person name="Kohler A."/>
            <person name="Kuo A."/>
            <person name="Nagy L.G."/>
            <person name="Floudas D."/>
            <person name="Copeland A."/>
            <person name="Barry K.W."/>
            <person name="Cichocki N."/>
            <person name="Veneault-Fourrey C."/>
            <person name="LaButti K."/>
            <person name="Lindquist E.A."/>
            <person name="Lipzen A."/>
            <person name="Lundell T."/>
            <person name="Morin E."/>
            <person name="Murat C."/>
            <person name="Riley R."/>
            <person name="Ohm R."/>
            <person name="Sun H."/>
            <person name="Tunlid A."/>
            <person name="Henrissat B."/>
            <person name="Grigoriev I.V."/>
            <person name="Hibbett D.S."/>
            <person name="Martin F."/>
        </authorList>
    </citation>
    <scope>NUCLEOTIDE SEQUENCE [LARGE SCALE GENOMIC DNA]</scope>
    <source>
        <strain evidence="3">h7</strain>
    </source>
</reference>
<dbReference type="OrthoDB" id="2595043at2759"/>
<reference evidence="2 3" key="1">
    <citation type="submission" date="2014-04" db="EMBL/GenBank/DDBJ databases">
        <authorList>
            <consortium name="DOE Joint Genome Institute"/>
            <person name="Kuo A."/>
            <person name="Gay G."/>
            <person name="Dore J."/>
            <person name="Kohler A."/>
            <person name="Nagy L.G."/>
            <person name="Floudas D."/>
            <person name="Copeland A."/>
            <person name="Barry K.W."/>
            <person name="Cichocki N."/>
            <person name="Veneault-Fourrey C."/>
            <person name="LaButti K."/>
            <person name="Lindquist E.A."/>
            <person name="Lipzen A."/>
            <person name="Lundell T."/>
            <person name="Morin E."/>
            <person name="Murat C."/>
            <person name="Sun H."/>
            <person name="Tunlid A."/>
            <person name="Henrissat B."/>
            <person name="Grigoriev I.V."/>
            <person name="Hibbett D.S."/>
            <person name="Martin F."/>
            <person name="Nordberg H.P."/>
            <person name="Cantor M.N."/>
            <person name="Hua S.X."/>
        </authorList>
    </citation>
    <scope>NUCLEOTIDE SEQUENCE [LARGE SCALE GENOMIC DNA]</scope>
    <source>
        <strain evidence="3">h7</strain>
    </source>
</reference>
<feature type="compositionally biased region" description="Basic and acidic residues" evidence="1">
    <location>
        <begin position="100"/>
        <end position="118"/>
    </location>
</feature>
<evidence type="ECO:0000256" key="1">
    <source>
        <dbReference type="SAM" id="MobiDB-lite"/>
    </source>
</evidence>
<protein>
    <submittedName>
        <fullName evidence="2">Uncharacterized protein</fullName>
    </submittedName>
</protein>
<dbReference type="HOGENOM" id="CLU_2073441_0_0_1"/>